<dbReference type="EMBL" id="BPLQ01015594">
    <property type="protein sequence ID" value="GIY89302.1"/>
    <property type="molecule type" value="Genomic_DNA"/>
</dbReference>
<accession>A0AAV4X2G1</accession>
<reference evidence="1 2" key="1">
    <citation type="submission" date="2021-06" db="EMBL/GenBank/DDBJ databases">
        <title>Caerostris darwini draft genome.</title>
        <authorList>
            <person name="Kono N."/>
            <person name="Arakawa K."/>
        </authorList>
    </citation>
    <scope>NUCLEOTIDE SEQUENCE [LARGE SCALE GENOMIC DNA]</scope>
</reference>
<dbReference type="AlphaFoldDB" id="A0AAV4X2G1"/>
<keyword evidence="2" id="KW-1185">Reference proteome</keyword>
<evidence type="ECO:0008006" key="3">
    <source>
        <dbReference type="Google" id="ProtNLM"/>
    </source>
</evidence>
<organism evidence="1 2">
    <name type="scientific">Caerostris darwini</name>
    <dbReference type="NCBI Taxonomy" id="1538125"/>
    <lineage>
        <taxon>Eukaryota</taxon>
        <taxon>Metazoa</taxon>
        <taxon>Ecdysozoa</taxon>
        <taxon>Arthropoda</taxon>
        <taxon>Chelicerata</taxon>
        <taxon>Arachnida</taxon>
        <taxon>Araneae</taxon>
        <taxon>Araneomorphae</taxon>
        <taxon>Entelegynae</taxon>
        <taxon>Araneoidea</taxon>
        <taxon>Araneidae</taxon>
        <taxon>Caerostris</taxon>
    </lineage>
</organism>
<evidence type="ECO:0000313" key="2">
    <source>
        <dbReference type="Proteomes" id="UP001054837"/>
    </source>
</evidence>
<evidence type="ECO:0000313" key="1">
    <source>
        <dbReference type="EMBL" id="GIY89302.1"/>
    </source>
</evidence>
<dbReference type="Proteomes" id="UP001054837">
    <property type="component" value="Unassembled WGS sequence"/>
</dbReference>
<proteinExistence type="predicted"/>
<comment type="caution">
    <text evidence="1">The sequence shown here is derived from an EMBL/GenBank/DDBJ whole genome shotgun (WGS) entry which is preliminary data.</text>
</comment>
<gene>
    <name evidence="1" type="ORF">CDAR_59521</name>
</gene>
<protein>
    <recommendedName>
        <fullName evidence="3">Reverse transcriptase zinc-binding domain-containing protein</fullName>
    </recommendedName>
</protein>
<sequence>MTQATGTSWSVLLTNPLPGNVLRHVVTAKFRHDYLQGHLYRIGISPFPDCPLCSEGNSIYFSHVLSCSALHDKHFTVNNFFSLADLYWAANRKLLSLGFS</sequence>
<name>A0AAV4X2G1_9ARAC</name>